<feature type="binding site" evidence="5">
    <location>
        <position position="219"/>
    </location>
    <ligand>
        <name>a divalent metal cation</name>
        <dbReference type="ChEBI" id="CHEBI:60240"/>
        <label>2</label>
        <note>catalytic</note>
    </ligand>
</feature>
<dbReference type="SUPFAM" id="SSF55920">
    <property type="entry name" value="Creatinase/aminopeptidase"/>
    <property type="match status" value="1"/>
</dbReference>
<dbReference type="HAMAP" id="MF_01974">
    <property type="entry name" value="MetAP_1"/>
    <property type="match status" value="1"/>
</dbReference>
<dbReference type="GO" id="GO:0004239">
    <property type="term" value="F:initiator methionyl aminopeptidase activity"/>
    <property type="evidence" value="ECO:0007669"/>
    <property type="project" value="UniProtKB-UniRule"/>
</dbReference>
<dbReference type="PANTHER" id="PTHR43330">
    <property type="entry name" value="METHIONINE AMINOPEPTIDASE"/>
    <property type="match status" value="1"/>
</dbReference>
<feature type="binding site" evidence="5">
    <location>
        <position position="143"/>
    </location>
    <ligand>
        <name>a divalent metal cation</name>
        <dbReference type="ChEBI" id="CHEBI:60240"/>
        <label>1</label>
    </ligand>
</feature>
<dbReference type="AlphaFoldDB" id="A0A165IMH3"/>
<evidence type="ECO:0000313" key="8">
    <source>
        <dbReference type="EMBL" id="KZT60768.1"/>
    </source>
</evidence>
<evidence type="ECO:0000256" key="3">
    <source>
        <dbReference type="ARBA" id="ARBA00022723"/>
    </source>
</evidence>
<dbReference type="InterPro" id="IPR001714">
    <property type="entry name" value="Pept_M24_MAP"/>
</dbReference>
<comment type="cofactor">
    <cofactor evidence="5">
        <name>Co(2+)</name>
        <dbReference type="ChEBI" id="CHEBI:48828"/>
    </cofactor>
    <cofactor evidence="5">
        <name>Zn(2+)</name>
        <dbReference type="ChEBI" id="CHEBI:29105"/>
    </cofactor>
    <cofactor evidence="5">
        <name>Mn(2+)</name>
        <dbReference type="ChEBI" id="CHEBI:29035"/>
    </cofactor>
    <cofactor evidence="5">
        <name>Fe(2+)</name>
        <dbReference type="ChEBI" id="CHEBI:29033"/>
    </cofactor>
    <text evidence="5">Binds 2 divalent metal cations per subunit. Has a high-affinity and a low affinity metal-binding site. The true nature of the physiological cofactor is under debate. The enzyme is active with cobalt, zinc, manganese or divalent iron ions. Most likely, methionine aminopeptidases function as mononuclear Fe(2+)-metalloproteases under physiological conditions, and the catalytically relevant metal-binding site has been assigned to the histidine-containing high-affinity site.</text>
</comment>
<keyword evidence="3 5" id="KW-0479">Metal-binding</keyword>
<dbReference type="InParanoid" id="A0A165IMH3"/>
<feature type="binding site" evidence="5">
    <location>
        <position position="154"/>
    </location>
    <ligand>
        <name>a divalent metal cation</name>
        <dbReference type="ChEBI" id="CHEBI:60240"/>
        <label>2</label>
        <note>catalytic</note>
    </ligand>
</feature>
<dbReference type="EMBL" id="KV423928">
    <property type="protein sequence ID" value="KZT60768.1"/>
    <property type="molecule type" value="Genomic_DNA"/>
</dbReference>
<evidence type="ECO:0000256" key="5">
    <source>
        <dbReference type="HAMAP-Rule" id="MF_03174"/>
    </source>
</evidence>
<dbReference type="CDD" id="cd01086">
    <property type="entry name" value="MetAP1"/>
    <property type="match status" value="1"/>
</dbReference>
<protein>
    <recommendedName>
        <fullName evidence="6">Methionine aminopeptidase</fullName>
        <ecNumber evidence="6">3.4.11.18</ecNumber>
    </recommendedName>
</protein>
<feature type="binding site" evidence="5">
    <location>
        <position position="284"/>
    </location>
    <ligand>
        <name>a divalent metal cation</name>
        <dbReference type="ChEBI" id="CHEBI:60240"/>
        <label>2</label>
        <note>catalytic</note>
    </ligand>
</feature>
<evidence type="ECO:0000256" key="1">
    <source>
        <dbReference type="ARBA" id="ARBA00022438"/>
    </source>
</evidence>
<feature type="binding site" evidence="5">
    <location>
        <position position="284"/>
    </location>
    <ligand>
        <name>a divalent metal cation</name>
        <dbReference type="ChEBI" id="CHEBI:60240"/>
        <label>1</label>
    </ligand>
</feature>
<dbReference type="EC" id="3.4.11.18" evidence="6"/>
<dbReference type="GO" id="GO:0070006">
    <property type="term" value="F:metalloaminopeptidase activity"/>
    <property type="evidence" value="ECO:0007669"/>
    <property type="project" value="UniProtKB-UniRule"/>
</dbReference>
<feature type="binding site" evidence="5">
    <location>
        <position position="154"/>
    </location>
    <ligand>
        <name>a divalent metal cation</name>
        <dbReference type="ChEBI" id="CHEBI:60240"/>
        <label>1</label>
    </ligand>
</feature>
<dbReference type="GO" id="GO:0006508">
    <property type="term" value="P:proteolysis"/>
    <property type="evidence" value="ECO:0007669"/>
    <property type="project" value="UniProtKB-KW"/>
</dbReference>
<sequence length="299" mass="32514">MAEGYDILLPSEPFMHGVAHIPRRSVPDHITRPPYVSDEEGYGPRPGDTGIIKLRGEEELSLRAAANLAKRTLEHAGTLIRTALTTDELDAALHEFIISHNAYPSPLQYHGYPKSVCTSINNVVAHGIPDDRPLLPNDIVNVDVTVYLNGFHGDTSRTFMLPEVDERGRALVAATEGALREGITACGPGRPFTAIGAAIERYVKGLGAGLSVSRQFSGHGIGRVFHRSPWILHHDNDEEPGVMIPGHCFTIEPCIVADEDSRGFMWPDGWTVSTETGARSAQAEHMVLVTETGVDVLTE</sequence>
<comment type="function">
    <text evidence="6">Cotranslationally removes the N-terminal methionine from nascent proteins. The N-terminal methionine is often cleaved when the second residue in the primary sequence is small and uncharged (Met-Ala-, Cys, Gly, Pro, Ser, Thr, or Val).</text>
</comment>
<comment type="catalytic activity">
    <reaction evidence="5 6">
        <text>Release of N-terminal amino acids, preferentially methionine, from peptides and arylamides.</text>
        <dbReference type="EC" id="3.4.11.18"/>
    </reaction>
</comment>
<evidence type="ECO:0000256" key="2">
    <source>
        <dbReference type="ARBA" id="ARBA00022670"/>
    </source>
</evidence>
<dbReference type="InterPro" id="IPR002467">
    <property type="entry name" value="Pept_M24A_MAP1"/>
</dbReference>
<evidence type="ECO:0000259" key="7">
    <source>
        <dbReference type="Pfam" id="PF00557"/>
    </source>
</evidence>
<dbReference type="Proteomes" id="UP000076842">
    <property type="component" value="Unassembled WGS sequence"/>
</dbReference>
<gene>
    <name evidence="8" type="ORF">CALCODRAFT_428762</name>
</gene>
<feature type="binding site" evidence="5">
    <location>
        <position position="252"/>
    </location>
    <ligand>
        <name>a divalent metal cation</name>
        <dbReference type="ChEBI" id="CHEBI:60240"/>
        <label>2</label>
        <note>catalytic</note>
    </ligand>
</feature>
<feature type="domain" description="Peptidase M24" evidence="7">
    <location>
        <begin position="62"/>
        <end position="291"/>
    </location>
</feature>
<dbReference type="PRINTS" id="PR00599">
    <property type="entry name" value="MAPEPTIDASE"/>
</dbReference>
<dbReference type="InterPro" id="IPR036005">
    <property type="entry name" value="Creatinase/aminopeptidase-like"/>
</dbReference>
<name>A0A165IMH3_9BASI</name>
<dbReference type="PROSITE" id="PS00680">
    <property type="entry name" value="MAP_1"/>
    <property type="match status" value="1"/>
</dbReference>
<evidence type="ECO:0000256" key="4">
    <source>
        <dbReference type="ARBA" id="ARBA00022801"/>
    </source>
</evidence>
<dbReference type="Gene3D" id="3.90.230.10">
    <property type="entry name" value="Creatinase/methionine aminopeptidase superfamily"/>
    <property type="match status" value="1"/>
</dbReference>
<evidence type="ECO:0000313" key="9">
    <source>
        <dbReference type="Proteomes" id="UP000076842"/>
    </source>
</evidence>
<accession>A0A165IMH3</accession>
<dbReference type="GO" id="GO:0046872">
    <property type="term" value="F:metal ion binding"/>
    <property type="evidence" value="ECO:0007669"/>
    <property type="project" value="UniProtKB-UniRule"/>
</dbReference>
<organism evidence="8 9">
    <name type="scientific">Calocera cornea HHB12733</name>
    <dbReference type="NCBI Taxonomy" id="1353952"/>
    <lineage>
        <taxon>Eukaryota</taxon>
        <taxon>Fungi</taxon>
        <taxon>Dikarya</taxon>
        <taxon>Basidiomycota</taxon>
        <taxon>Agaricomycotina</taxon>
        <taxon>Dacrymycetes</taxon>
        <taxon>Dacrymycetales</taxon>
        <taxon>Dacrymycetaceae</taxon>
        <taxon>Calocera</taxon>
    </lineage>
</organism>
<dbReference type="STRING" id="1353952.A0A165IMH3"/>
<dbReference type="PANTHER" id="PTHR43330:SF8">
    <property type="entry name" value="METHIONINE AMINOPEPTIDASE 1D, MITOCHONDRIAL"/>
    <property type="match status" value="1"/>
</dbReference>
<feature type="binding site" evidence="5">
    <location>
        <position position="226"/>
    </location>
    <ligand>
        <name>substrate</name>
    </ligand>
</feature>
<proteinExistence type="inferred from homology"/>
<keyword evidence="1 5" id="KW-0031">Aminopeptidase</keyword>
<keyword evidence="9" id="KW-1185">Reference proteome</keyword>
<dbReference type="InterPro" id="IPR000994">
    <property type="entry name" value="Pept_M24"/>
</dbReference>
<dbReference type="OrthoDB" id="3209743at2759"/>
<keyword evidence="2 5" id="KW-0645">Protease</keyword>
<feature type="binding site" evidence="5">
    <location>
        <position position="126"/>
    </location>
    <ligand>
        <name>substrate</name>
    </ligand>
</feature>
<keyword evidence="4 5" id="KW-0378">Hydrolase</keyword>
<comment type="similarity">
    <text evidence="5">Belongs to the peptidase M24A family. Methionine aminopeptidase type 1 subfamily.</text>
</comment>
<dbReference type="NCBIfam" id="TIGR00500">
    <property type="entry name" value="met_pdase_I"/>
    <property type="match status" value="1"/>
</dbReference>
<reference evidence="8 9" key="1">
    <citation type="journal article" date="2016" name="Mol. Biol. Evol.">
        <title>Comparative Genomics of Early-Diverging Mushroom-Forming Fungi Provides Insights into the Origins of Lignocellulose Decay Capabilities.</title>
        <authorList>
            <person name="Nagy L.G."/>
            <person name="Riley R."/>
            <person name="Tritt A."/>
            <person name="Adam C."/>
            <person name="Daum C."/>
            <person name="Floudas D."/>
            <person name="Sun H."/>
            <person name="Yadav J.S."/>
            <person name="Pangilinan J."/>
            <person name="Larsson K.H."/>
            <person name="Matsuura K."/>
            <person name="Barry K."/>
            <person name="Labutti K."/>
            <person name="Kuo R."/>
            <person name="Ohm R.A."/>
            <person name="Bhattacharya S.S."/>
            <person name="Shirouzu T."/>
            <person name="Yoshinaga Y."/>
            <person name="Martin F.M."/>
            <person name="Grigoriev I.V."/>
            <person name="Hibbett D.S."/>
        </authorList>
    </citation>
    <scope>NUCLEOTIDE SEQUENCE [LARGE SCALE GENOMIC DNA]</scope>
    <source>
        <strain evidence="8 9">HHB12733</strain>
    </source>
</reference>
<dbReference type="Pfam" id="PF00557">
    <property type="entry name" value="Peptidase_M24"/>
    <property type="match status" value="1"/>
</dbReference>
<evidence type="ECO:0000256" key="6">
    <source>
        <dbReference type="RuleBase" id="RU003653"/>
    </source>
</evidence>